<evidence type="ECO:0000313" key="9">
    <source>
        <dbReference type="EMBL" id="KAA5603704.1"/>
    </source>
</evidence>
<evidence type="ECO:0000259" key="8">
    <source>
        <dbReference type="PROSITE" id="PS51677"/>
    </source>
</evidence>
<dbReference type="SUPFAM" id="SSF88713">
    <property type="entry name" value="Glycoside hydrolase/deacetylase"/>
    <property type="match status" value="1"/>
</dbReference>
<proteinExistence type="inferred from homology"/>
<evidence type="ECO:0000256" key="7">
    <source>
        <dbReference type="SAM" id="SignalP"/>
    </source>
</evidence>
<keyword evidence="10" id="KW-1185">Reference proteome</keyword>
<dbReference type="Proteomes" id="UP000323886">
    <property type="component" value="Unassembled WGS sequence"/>
</dbReference>
<dbReference type="OrthoDB" id="276604at2"/>
<comment type="caution">
    <text evidence="9">The sequence shown here is derived from an EMBL/GenBank/DDBJ whole genome shotgun (WGS) entry which is preliminary data.</text>
</comment>
<feature type="chain" id="PRO_5024376404" description="Chitooligosaccharide deacetylase" evidence="7">
    <location>
        <begin position="19"/>
        <end position="260"/>
    </location>
</feature>
<keyword evidence="4" id="KW-0479">Metal-binding</keyword>
<dbReference type="InterPro" id="IPR011330">
    <property type="entry name" value="Glyco_hydro/deAcase_b/a-brl"/>
</dbReference>
<accession>A0A5M6I660</accession>
<dbReference type="InterPro" id="IPR050248">
    <property type="entry name" value="Polysacc_deacetylase_ArnD"/>
</dbReference>
<dbReference type="PANTHER" id="PTHR10587:SF133">
    <property type="entry name" value="CHITIN DEACETYLASE 1-RELATED"/>
    <property type="match status" value="1"/>
</dbReference>
<sequence>MVLLAPFLFVALAGPVLACGPESLGTRRVLAVDTAGGVRVGTKSYPATLPLADKEVVLTFDDGPWPGTTEAVLDALARECVKATFFLIGENAAARPALVRRMIADGHTVGHHTWSHPILSKIATADALNEIERGIAADDRAAYGSVSATPRVAFFRFPGFADTPELLDRLAERKIAVFGADLWASDWKPMTPQAQLDLVMKRLNETGRGIVLFHDTKRQTADMLPAFLRALKDSGYGVVHIMPAHPQAGRSFYRSLSAGG</sequence>
<dbReference type="GO" id="GO:0016810">
    <property type="term" value="F:hydrolase activity, acting on carbon-nitrogen (but not peptide) bonds"/>
    <property type="evidence" value="ECO:0007669"/>
    <property type="project" value="InterPro"/>
</dbReference>
<evidence type="ECO:0000256" key="3">
    <source>
        <dbReference type="ARBA" id="ARBA00020071"/>
    </source>
</evidence>
<gene>
    <name evidence="9" type="ORF">F1193_00270</name>
</gene>
<dbReference type="GO" id="GO:0005975">
    <property type="term" value="P:carbohydrate metabolic process"/>
    <property type="evidence" value="ECO:0007669"/>
    <property type="project" value="InterPro"/>
</dbReference>
<evidence type="ECO:0000313" key="10">
    <source>
        <dbReference type="Proteomes" id="UP000323886"/>
    </source>
</evidence>
<keyword evidence="5" id="KW-0378">Hydrolase</keyword>
<feature type="domain" description="NodB homology" evidence="8">
    <location>
        <begin position="54"/>
        <end position="239"/>
    </location>
</feature>
<dbReference type="AlphaFoldDB" id="A0A5M6I660"/>
<evidence type="ECO:0000256" key="2">
    <source>
        <dbReference type="ARBA" id="ARBA00010973"/>
    </source>
</evidence>
<dbReference type="Pfam" id="PF01522">
    <property type="entry name" value="Polysacc_deac_1"/>
    <property type="match status" value="1"/>
</dbReference>
<evidence type="ECO:0000256" key="6">
    <source>
        <dbReference type="ARBA" id="ARBA00032976"/>
    </source>
</evidence>
<name>A0A5M6I660_9HYPH</name>
<dbReference type="GO" id="GO:0046872">
    <property type="term" value="F:metal ion binding"/>
    <property type="evidence" value="ECO:0007669"/>
    <property type="project" value="UniProtKB-KW"/>
</dbReference>
<keyword evidence="7" id="KW-0732">Signal</keyword>
<organism evidence="9 10">
    <name type="scientific">Blastochloris sulfoviridis</name>
    <dbReference type="NCBI Taxonomy" id="50712"/>
    <lineage>
        <taxon>Bacteria</taxon>
        <taxon>Pseudomonadati</taxon>
        <taxon>Pseudomonadota</taxon>
        <taxon>Alphaproteobacteria</taxon>
        <taxon>Hyphomicrobiales</taxon>
        <taxon>Blastochloridaceae</taxon>
        <taxon>Blastochloris</taxon>
    </lineage>
</organism>
<dbReference type="Gene3D" id="3.20.20.370">
    <property type="entry name" value="Glycoside hydrolase/deacetylase"/>
    <property type="match status" value="1"/>
</dbReference>
<dbReference type="CDD" id="cd10917">
    <property type="entry name" value="CE4_NodB_like_6s_7s"/>
    <property type="match status" value="1"/>
</dbReference>
<evidence type="ECO:0000256" key="4">
    <source>
        <dbReference type="ARBA" id="ARBA00022723"/>
    </source>
</evidence>
<feature type="signal peptide" evidence="7">
    <location>
        <begin position="1"/>
        <end position="18"/>
    </location>
</feature>
<dbReference type="InterPro" id="IPR002509">
    <property type="entry name" value="NODB_dom"/>
</dbReference>
<dbReference type="PANTHER" id="PTHR10587">
    <property type="entry name" value="GLYCOSYL TRANSFERASE-RELATED"/>
    <property type="match status" value="1"/>
</dbReference>
<evidence type="ECO:0000256" key="5">
    <source>
        <dbReference type="ARBA" id="ARBA00022801"/>
    </source>
</evidence>
<comment type="function">
    <text evidence="1">Is involved in generating a small heat-stable compound (Nod), an acylated oligomer of N-acetylglucosamine, that stimulates mitosis in various plant protoplasts.</text>
</comment>
<dbReference type="PROSITE" id="PS51677">
    <property type="entry name" value="NODB"/>
    <property type="match status" value="1"/>
</dbReference>
<dbReference type="EMBL" id="VWPL01000001">
    <property type="protein sequence ID" value="KAA5603704.1"/>
    <property type="molecule type" value="Genomic_DNA"/>
</dbReference>
<reference evidence="9 10" key="1">
    <citation type="submission" date="2019-09" db="EMBL/GenBank/DDBJ databases">
        <title>Draft Whole-Genome sequence of Blastochloris sulfoviridis DSM 729.</title>
        <authorList>
            <person name="Meyer T.E."/>
            <person name="Kyndt J.A."/>
        </authorList>
    </citation>
    <scope>NUCLEOTIDE SEQUENCE [LARGE SCALE GENOMIC DNA]</scope>
    <source>
        <strain evidence="9 10">DSM 729</strain>
    </source>
</reference>
<protein>
    <recommendedName>
        <fullName evidence="3">Chitooligosaccharide deacetylase</fullName>
    </recommendedName>
    <alternativeName>
        <fullName evidence="6">Nodulation protein B</fullName>
    </alternativeName>
</protein>
<comment type="similarity">
    <text evidence="2">Belongs to the polysaccharide deacetylase family.</text>
</comment>
<evidence type="ECO:0000256" key="1">
    <source>
        <dbReference type="ARBA" id="ARBA00003236"/>
    </source>
</evidence>
<dbReference type="GO" id="GO:0016020">
    <property type="term" value="C:membrane"/>
    <property type="evidence" value="ECO:0007669"/>
    <property type="project" value="TreeGrafter"/>
</dbReference>